<evidence type="ECO:0000313" key="1">
    <source>
        <dbReference type="EMBL" id="MBB5037254.1"/>
    </source>
</evidence>
<keyword evidence="2" id="KW-1185">Reference proteome</keyword>
<reference evidence="1 2" key="1">
    <citation type="submission" date="2020-08" db="EMBL/GenBank/DDBJ databases">
        <title>Genomic Encyclopedia of Type Strains, Phase IV (KMG-IV): sequencing the most valuable type-strain genomes for metagenomic binning, comparative biology and taxonomic classification.</title>
        <authorList>
            <person name="Goeker M."/>
        </authorList>
    </citation>
    <scope>NUCLEOTIDE SEQUENCE [LARGE SCALE GENOMIC DNA]</scope>
    <source>
        <strain evidence="1 2">DSM 12251</strain>
    </source>
</reference>
<gene>
    <name evidence="1" type="ORF">HNQ64_001496</name>
</gene>
<dbReference type="EMBL" id="JACHIF010000002">
    <property type="protein sequence ID" value="MBB5037254.1"/>
    <property type="molecule type" value="Genomic_DNA"/>
</dbReference>
<comment type="caution">
    <text evidence="1">The sequence shown here is derived from an EMBL/GenBank/DDBJ whole genome shotgun (WGS) entry which is preliminary data.</text>
</comment>
<sequence length="557" mass="60078">MKRTSLLSLAAVCLLAQCNKTPPAVISAAPVTPVVPSVPLITENASPHFMKVIPHLELGGTSFNYADQEGLVSLIATLLDEALKSVPEEQRKDLPKDFSVTRIFKELGLDSVKAVGGSSRRLDSGNYHSRTYAYMPGGRKGLMTLNGGLAEPFLIHQTAPQGTDLSLEFPIHLKTLGTETLNSFLGMVPEKARAEAEAPLAQPIPTLGITLRELIEKLDARLALHVKVYPEQQLILPNAEFPLPGMDALLVADRIGWLLEPLKKQFMPMLSNPALPVEVLEKDGILTVSMRAPVGPAPMDFQPVLRFDSKTDRLLVATRPAFLAAAVEGKGLVTGDLEFKTAWTGLPEKGNSAIYLSPTLLKTLRETALKSIASSEESEDYKNTVSKVLNFITPYLNQGQAACSSNEAEGTLGVANLAIAMSDSSTLGAISYLAVVSSMAVPTFNLTQEKARQMKVGNEGRQIGLALMKYALEHNGTFPATLDVLTSEGLVDETVLNATTTWLYNPTLSNSSPDDAIILASEPSTQGKPVRVVVRKSGISETIPEVQFEVEKDENLR</sequence>
<evidence type="ECO:0000313" key="2">
    <source>
        <dbReference type="Proteomes" id="UP000534294"/>
    </source>
</evidence>
<name>A0A7W7YJI5_9BACT</name>
<dbReference type="Proteomes" id="UP000534294">
    <property type="component" value="Unassembled WGS sequence"/>
</dbReference>
<organism evidence="1 2">
    <name type="scientific">Prosthecobacter dejongeii</name>
    <dbReference type="NCBI Taxonomy" id="48465"/>
    <lineage>
        <taxon>Bacteria</taxon>
        <taxon>Pseudomonadati</taxon>
        <taxon>Verrucomicrobiota</taxon>
        <taxon>Verrucomicrobiia</taxon>
        <taxon>Verrucomicrobiales</taxon>
        <taxon>Verrucomicrobiaceae</taxon>
        <taxon>Prosthecobacter</taxon>
    </lineage>
</organism>
<proteinExistence type="predicted"/>
<accession>A0A7W7YJI5</accession>
<protein>
    <submittedName>
        <fullName evidence="1">Uncharacterized protein</fullName>
    </submittedName>
</protein>
<dbReference type="RefSeq" id="WP_184206973.1">
    <property type="nucleotide sequence ID" value="NZ_JACHIF010000002.1"/>
</dbReference>
<dbReference type="AlphaFoldDB" id="A0A7W7YJI5"/>